<dbReference type="PANTHER" id="PTHR23501:SF198">
    <property type="entry name" value="AZOLE RESISTANCE PROTEIN 1-RELATED"/>
    <property type="match status" value="1"/>
</dbReference>
<evidence type="ECO:0000256" key="6">
    <source>
        <dbReference type="SAM" id="Phobius"/>
    </source>
</evidence>
<gene>
    <name evidence="8" type="ORF">DFH07DRAFT_861754</name>
</gene>
<feature type="transmembrane region" description="Helical" evidence="6">
    <location>
        <begin position="253"/>
        <end position="274"/>
    </location>
</feature>
<dbReference type="Gene3D" id="1.20.1250.20">
    <property type="entry name" value="MFS general substrate transporter like domains"/>
    <property type="match status" value="1"/>
</dbReference>
<evidence type="ECO:0000259" key="7">
    <source>
        <dbReference type="PROSITE" id="PS50850"/>
    </source>
</evidence>
<evidence type="ECO:0000256" key="5">
    <source>
        <dbReference type="SAM" id="MobiDB-lite"/>
    </source>
</evidence>
<feature type="region of interest" description="Disordered" evidence="5">
    <location>
        <begin position="1"/>
        <end position="44"/>
    </location>
</feature>
<feature type="transmembrane region" description="Helical" evidence="6">
    <location>
        <begin position="525"/>
        <end position="544"/>
    </location>
</feature>
<dbReference type="InterPro" id="IPR020846">
    <property type="entry name" value="MFS_dom"/>
</dbReference>
<keyword evidence="2 6" id="KW-0812">Transmembrane</keyword>
<reference evidence="8" key="1">
    <citation type="submission" date="2023-03" db="EMBL/GenBank/DDBJ databases">
        <title>Massive genome expansion in bonnet fungi (Mycena s.s.) driven by repeated elements and novel gene families across ecological guilds.</title>
        <authorList>
            <consortium name="Lawrence Berkeley National Laboratory"/>
            <person name="Harder C.B."/>
            <person name="Miyauchi S."/>
            <person name="Viragh M."/>
            <person name="Kuo A."/>
            <person name="Thoen E."/>
            <person name="Andreopoulos B."/>
            <person name="Lu D."/>
            <person name="Skrede I."/>
            <person name="Drula E."/>
            <person name="Henrissat B."/>
            <person name="Morin E."/>
            <person name="Kohler A."/>
            <person name="Barry K."/>
            <person name="LaButti K."/>
            <person name="Morin E."/>
            <person name="Salamov A."/>
            <person name="Lipzen A."/>
            <person name="Mereny Z."/>
            <person name="Hegedus B."/>
            <person name="Baldrian P."/>
            <person name="Stursova M."/>
            <person name="Weitz H."/>
            <person name="Taylor A."/>
            <person name="Grigoriev I.V."/>
            <person name="Nagy L.G."/>
            <person name="Martin F."/>
            <person name="Kauserud H."/>
        </authorList>
    </citation>
    <scope>NUCLEOTIDE SEQUENCE</scope>
    <source>
        <strain evidence="8">CBHHK188m</strain>
    </source>
</reference>
<protein>
    <submittedName>
        <fullName evidence="8">ABC transporter</fullName>
    </submittedName>
</protein>
<dbReference type="SUPFAM" id="SSF103473">
    <property type="entry name" value="MFS general substrate transporter"/>
    <property type="match status" value="1"/>
</dbReference>
<feature type="transmembrane region" description="Helical" evidence="6">
    <location>
        <begin position="388"/>
        <end position="406"/>
    </location>
</feature>
<feature type="domain" description="Major facilitator superfamily (MFS) profile" evidence="7">
    <location>
        <begin position="55"/>
        <end position="548"/>
    </location>
</feature>
<dbReference type="PROSITE" id="PS50850">
    <property type="entry name" value="MFS"/>
    <property type="match status" value="1"/>
</dbReference>
<feature type="transmembrane region" description="Helical" evidence="6">
    <location>
        <begin position="52"/>
        <end position="77"/>
    </location>
</feature>
<dbReference type="Pfam" id="PF07690">
    <property type="entry name" value="MFS_1"/>
    <property type="match status" value="1"/>
</dbReference>
<dbReference type="Gene3D" id="1.20.1720.10">
    <property type="entry name" value="Multidrug resistance protein D"/>
    <property type="match status" value="1"/>
</dbReference>
<feature type="transmembrane region" description="Helical" evidence="6">
    <location>
        <begin position="119"/>
        <end position="139"/>
    </location>
</feature>
<dbReference type="PRINTS" id="PR01036">
    <property type="entry name" value="TCRTETB"/>
</dbReference>
<sequence length="578" mass="61124">MSAQVEAATPRVSSEGHTLASGAPSVRSVAQDEKVPGPPPPDPSTILTGRKLAIVFIAMLLSLLLIALDQTILSTALPRIASDFDSFSLQGWVATAFVLAQTVFLLFYGQVLRIYPAKWVMVSSIIIFEVGSLVCGVSQNVGQLIAGRTVSGLGAAGLFVAMIQIISQVTRLEDRPRLFGLFGAVFGLSSVIGPLIGGAFTDHVTWRWCFFINLPIGGISVVAVTFLLKAAPPLGADLTKRSPRDIIAQTVRMDFLGATLIAGAVTSLVLALQWGGNTKPWGDKDVIICFVFAAVLTVVFIAWEIYLKERAMVPTAIFHSRSVYAIVIYSFLTRFSLLLFSYYIPIFYQAVRHSTATKSGIDLLPFMLGVVLSVIGSGQLVGKFGYYWPFLVTSPVFLAIGSGLLYTLDTSTSGAKIIGFQILAGVGTGMGMQNSLLAMQVEFRDAPRLLGQATSMASFGQFLGGTLGLGIAEPVFSSELAKYLLVFAPDAPAAIVKESPTAIYTALAAAQIPGVVESYTRALKIVFVLGVPVAGLALISAFFIKNLRIVKTAPPGKPAGADADADAAEKGAVGVAEA</sequence>
<feature type="transmembrane region" description="Helical" evidence="6">
    <location>
        <begin position="145"/>
        <end position="166"/>
    </location>
</feature>
<dbReference type="Proteomes" id="UP001215280">
    <property type="component" value="Unassembled WGS sequence"/>
</dbReference>
<keyword evidence="3 6" id="KW-1133">Transmembrane helix</keyword>
<organism evidence="8 9">
    <name type="scientific">Mycena maculata</name>
    <dbReference type="NCBI Taxonomy" id="230809"/>
    <lineage>
        <taxon>Eukaryota</taxon>
        <taxon>Fungi</taxon>
        <taxon>Dikarya</taxon>
        <taxon>Basidiomycota</taxon>
        <taxon>Agaricomycotina</taxon>
        <taxon>Agaricomycetes</taxon>
        <taxon>Agaricomycetidae</taxon>
        <taxon>Agaricales</taxon>
        <taxon>Marasmiineae</taxon>
        <taxon>Mycenaceae</taxon>
        <taxon>Mycena</taxon>
    </lineage>
</organism>
<dbReference type="AlphaFoldDB" id="A0AAD7MGX7"/>
<name>A0AAD7MGX7_9AGAR</name>
<feature type="transmembrane region" description="Helical" evidence="6">
    <location>
        <begin position="323"/>
        <end position="343"/>
    </location>
</feature>
<keyword evidence="9" id="KW-1185">Reference proteome</keyword>
<dbReference type="PANTHER" id="PTHR23501">
    <property type="entry name" value="MAJOR FACILITATOR SUPERFAMILY"/>
    <property type="match status" value="1"/>
</dbReference>
<evidence type="ECO:0000256" key="2">
    <source>
        <dbReference type="ARBA" id="ARBA00022692"/>
    </source>
</evidence>
<keyword evidence="4 6" id="KW-0472">Membrane</keyword>
<dbReference type="GO" id="GO:0022857">
    <property type="term" value="F:transmembrane transporter activity"/>
    <property type="evidence" value="ECO:0007669"/>
    <property type="project" value="InterPro"/>
</dbReference>
<evidence type="ECO:0000256" key="4">
    <source>
        <dbReference type="ARBA" id="ARBA00023136"/>
    </source>
</evidence>
<accession>A0AAD7MGX7</accession>
<dbReference type="InterPro" id="IPR011701">
    <property type="entry name" value="MFS"/>
</dbReference>
<evidence type="ECO:0000313" key="8">
    <source>
        <dbReference type="EMBL" id="KAJ7716968.1"/>
    </source>
</evidence>
<feature type="transmembrane region" description="Helical" evidence="6">
    <location>
        <begin position="178"/>
        <end position="200"/>
    </location>
</feature>
<dbReference type="EMBL" id="JARJLG010000325">
    <property type="protein sequence ID" value="KAJ7716968.1"/>
    <property type="molecule type" value="Genomic_DNA"/>
</dbReference>
<comment type="caution">
    <text evidence="8">The sequence shown here is derived from an EMBL/GenBank/DDBJ whole genome shotgun (WGS) entry which is preliminary data.</text>
</comment>
<feature type="transmembrane region" description="Helical" evidence="6">
    <location>
        <begin position="286"/>
        <end position="303"/>
    </location>
</feature>
<dbReference type="InterPro" id="IPR036259">
    <property type="entry name" value="MFS_trans_sf"/>
</dbReference>
<feature type="transmembrane region" description="Helical" evidence="6">
    <location>
        <begin position="212"/>
        <end position="232"/>
    </location>
</feature>
<comment type="subcellular location">
    <subcellularLocation>
        <location evidence="1">Membrane</location>
        <topology evidence="1">Multi-pass membrane protein</topology>
    </subcellularLocation>
</comment>
<feature type="transmembrane region" description="Helical" evidence="6">
    <location>
        <begin position="418"/>
        <end position="437"/>
    </location>
</feature>
<evidence type="ECO:0000256" key="3">
    <source>
        <dbReference type="ARBA" id="ARBA00022989"/>
    </source>
</evidence>
<feature type="transmembrane region" description="Helical" evidence="6">
    <location>
        <begin position="89"/>
        <end position="107"/>
    </location>
</feature>
<proteinExistence type="predicted"/>
<evidence type="ECO:0000313" key="9">
    <source>
        <dbReference type="Proteomes" id="UP001215280"/>
    </source>
</evidence>
<feature type="transmembrane region" description="Helical" evidence="6">
    <location>
        <begin position="363"/>
        <end position="381"/>
    </location>
</feature>
<dbReference type="CDD" id="cd17502">
    <property type="entry name" value="MFS_Azr1_MDR_like"/>
    <property type="match status" value="1"/>
</dbReference>
<evidence type="ECO:0000256" key="1">
    <source>
        <dbReference type="ARBA" id="ARBA00004141"/>
    </source>
</evidence>
<dbReference type="GO" id="GO:0005886">
    <property type="term" value="C:plasma membrane"/>
    <property type="evidence" value="ECO:0007669"/>
    <property type="project" value="TreeGrafter"/>
</dbReference>